<dbReference type="SMART" id="SM00262">
    <property type="entry name" value="GEL"/>
    <property type="match status" value="3"/>
</dbReference>
<dbReference type="Proteomes" id="UP001159427">
    <property type="component" value="Unassembled WGS sequence"/>
</dbReference>
<dbReference type="InterPro" id="IPR029006">
    <property type="entry name" value="ADF-H/Gelsolin-like_dom_sf"/>
</dbReference>
<accession>A0ABN8M018</accession>
<keyword evidence="3" id="KW-1185">Reference proteome</keyword>
<dbReference type="PRINTS" id="PR00597">
    <property type="entry name" value="GELSOLIN"/>
</dbReference>
<gene>
    <name evidence="2" type="ORF">PEVE_00004912</name>
</gene>
<evidence type="ECO:0000313" key="2">
    <source>
        <dbReference type="EMBL" id="CAH3019945.1"/>
    </source>
</evidence>
<dbReference type="CDD" id="cd11290">
    <property type="entry name" value="gelsolin_S1_like"/>
    <property type="match status" value="1"/>
</dbReference>
<organism evidence="2 3">
    <name type="scientific">Porites evermanni</name>
    <dbReference type="NCBI Taxonomy" id="104178"/>
    <lineage>
        <taxon>Eukaryota</taxon>
        <taxon>Metazoa</taxon>
        <taxon>Cnidaria</taxon>
        <taxon>Anthozoa</taxon>
        <taxon>Hexacorallia</taxon>
        <taxon>Scleractinia</taxon>
        <taxon>Fungiina</taxon>
        <taxon>Poritidae</taxon>
        <taxon>Porites</taxon>
    </lineage>
</organism>
<dbReference type="Gene3D" id="3.40.20.10">
    <property type="entry name" value="Severin"/>
    <property type="match status" value="3"/>
</dbReference>
<dbReference type="Pfam" id="PF00626">
    <property type="entry name" value="Gelsolin"/>
    <property type="match status" value="3"/>
</dbReference>
<comment type="caution">
    <text evidence="2">The sequence shown here is derived from an EMBL/GenBank/DDBJ whole genome shotgun (WGS) entry which is preliminary data.</text>
</comment>
<dbReference type="InterPro" id="IPR007123">
    <property type="entry name" value="Gelsolin-like_dom"/>
</dbReference>
<sequence>MTGLVKAKKYDWKDSNLALFGSDTERNVKKESAMTEKAWKGAGEKVGLRIWRIVKFKANWPSEDYGSFYDGDSYIVLNTYKKDPNSEELDHDVHFWIGKHSTQDEYGTAAYKTVELDTYLDDKPVQHREVMDYESDRFKSYFKVMSKWKGGADSGFRRVEAKKYTPRLLHVFGEKNKVTVKEVKFKKEYLNDEDVFLIDLGLQIFQWNGDRSNKNERFEGGKYCNALRSERGGKPTVEVLDNAVTSDLPEELVDVFSDDGEAGTKRPKDKTDSGSDYEKVLFRLSDASAQMTFEEVARGKEVTKSRLQSDDVFILDSGKHCFVWIGKGASEGEKRNGFCRAHTYLQGSQNPYQPVSVVEEGKETVEFHHAF</sequence>
<dbReference type="SUPFAM" id="SSF55753">
    <property type="entry name" value="Actin depolymerizing proteins"/>
    <property type="match status" value="3"/>
</dbReference>
<dbReference type="InterPro" id="IPR007122">
    <property type="entry name" value="Villin/Gelsolin"/>
</dbReference>
<proteinExistence type="predicted"/>
<feature type="domain" description="Gelsolin-like" evidence="1">
    <location>
        <begin position="301"/>
        <end position="367"/>
    </location>
</feature>
<dbReference type="EMBL" id="CALNXI010000131">
    <property type="protein sequence ID" value="CAH3019945.1"/>
    <property type="molecule type" value="Genomic_DNA"/>
</dbReference>
<feature type="domain" description="Gelsolin-like" evidence="1">
    <location>
        <begin position="178"/>
        <end position="241"/>
    </location>
</feature>
<name>A0ABN8M018_9CNID</name>
<evidence type="ECO:0000313" key="3">
    <source>
        <dbReference type="Proteomes" id="UP001159427"/>
    </source>
</evidence>
<feature type="domain" description="Gelsolin-like" evidence="1">
    <location>
        <begin position="64"/>
        <end position="139"/>
    </location>
</feature>
<dbReference type="PANTHER" id="PTHR11977">
    <property type="entry name" value="VILLIN"/>
    <property type="match status" value="1"/>
</dbReference>
<protein>
    <recommendedName>
        <fullName evidence="1">Gelsolin-like domain-containing protein</fullName>
    </recommendedName>
</protein>
<reference evidence="2 3" key="1">
    <citation type="submission" date="2022-05" db="EMBL/GenBank/DDBJ databases">
        <authorList>
            <consortium name="Genoscope - CEA"/>
            <person name="William W."/>
        </authorList>
    </citation>
    <scope>NUCLEOTIDE SEQUENCE [LARGE SCALE GENOMIC DNA]</scope>
</reference>
<dbReference type="PANTHER" id="PTHR11977:SF130">
    <property type="entry name" value="SEVERIN"/>
    <property type="match status" value="1"/>
</dbReference>
<evidence type="ECO:0000259" key="1">
    <source>
        <dbReference type="Pfam" id="PF00626"/>
    </source>
</evidence>